<dbReference type="AlphaFoldDB" id="A0A8T0WGY8"/>
<organism evidence="1 2">
    <name type="scientific">Panicum virgatum</name>
    <name type="common">Blackwell switchgrass</name>
    <dbReference type="NCBI Taxonomy" id="38727"/>
    <lineage>
        <taxon>Eukaryota</taxon>
        <taxon>Viridiplantae</taxon>
        <taxon>Streptophyta</taxon>
        <taxon>Embryophyta</taxon>
        <taxon>Tracheophyta</taxon>
        <taxon>Spermatophyta</taxon>
        <taxon>Magnoliopsida</taxon>
        <taxon>Liliopsida</taxon>
        <taxon>Poales</taxon>
        <taxon>Poaceae</taxon>
        <taxon>PACMAD clade</taxon>
        <taxon>Panicoideae</taxon>
        <taxon>Panicodae</taxon>
        <taxon>Paniceae</taxon>
        <taxon>Panicinae</taxon>
        <taxon>Panicum</taxon>
        <taxon>Panicum sect. Hiantes</taxon>
    </lineage>
</organism>
<dbReference type="Proteomes" id="UP000823388">
    <property type="component" value="Chromosome 2K"/>
</dbReference>
<reference evidence="1" key="1">
    <citation type="submission" date="2020-05" db="EMBL/GenBank/DDBJ databases">
        <title>WGS assembly of Panicum virgatum.</title>
        <authorList>
            <person name="Lovell J.T."/>
            <person name="Jenkins J."/>
            <person name="Shu S."/>
            <person name="Juenger T.E."/>
            <person name="Schmutz J."/>
        </authorList>
    </citation>
    <scope>NUCLEOTIDE SEQUENCE</scope>
    <source>
        <strain evidence="1">AP13</strain>
    </source>
</reference>
<comment type="caution">
    <text evidence="1">The sequence shown here is derived from an EMBL/GenBank/DDBJ whole genome shotgun (WGS) entry which is preliminary data.</text>
</comment>
<sequence length="71" mass="7300">MPPSSSTATGTSGRQPLVTPSRVYNIMLRCPGTREGRKEKAALMSGSAISEAGDVVCLGTVFKLNSGGTTL</sequence>
<name>A0A8T0WGY8_PANVG</name>
<gene>
    <name evidence="1" type="ORF">PVAP13_2KG273932</name>
</gene>
<evidence type="ECO:0000313" key="1">
    <source>
        <dbReference type="EMBL" id="KAG2642419.1"/>
    </source>
</evidence>
<accession>A0A8T0WGY8</accession>
<evidence type="ECO:0000313" key="2">
    <source>
        <dbReference type="Proteomes" id="UP000823388"/>
    </source>
</evidence>
<dbReference type="EMBL" id="CM029039">
    <property type="protein sequence ID" value="KAG2642419.1"/>
    <property type="molecule type" value="Genomic_DNA"/>
</dbReference>
<proteinExistence type="predicted"/>
<protein>
    <submittedName>
        <fullName evidence="1">Uncharacterized protein</fullName>
    </submittedName>
</protein>
<keyword evidence="2" id="KW-1185">Reference proteome</keyword>